<dbReference type="CDD" id="cd02116">
    <property type="entry name" value="ACT"/>
    <property type="match status" value="1"/>
</dbReference>
<evidence type="ECO:0000259" key="6">
    <source>
        <dbReference type="PROSITE" id="PS51880"/>
    </source>
</evidence>
<dbReference type="InterPro" id="IPR045865">
    <property type="entry name" value="ACT-like_dom_sf"/>
</dbReference>
<dbReference type="Proteomes" id="UP000708148">
    <property type="component" value="Unassembled WGS sequence"/>
</dbReference>
<dbReference type="Pfam" id="PF02824">
    <property type="entry name" value="TGS"/>
    <property type="match status" value="1"/>
</dbReference>
<reference evidence="7" key="1">
    <citation type="submission" date="2020-12" db="EMBL/GenBank/DDBJ databases">
        <authorList>
            <person name="Iha C."/>
        </authorList>
    </citation>
    <scope>NUCLEOTIDE SEQUENCE</scope>
</reference>
<evidence type="ECO:0000256" key="2">
    <source>
        <dbReference type="ARBA" id="ARBA00070102"/>
    </source>
</evidence>
<dbReference type="CDD" id="cd01668">
    <property type="entry name" value="TGS_RSH"/>
    <property type="match status" value="1"/>
</dbReference>
<dbReference type="Gene3D" id="3.30.460.10">
    <property type="entry name" value="Beta Polymerase, domain 2"/>
    <property type="match status" value="1"/>
</dbReference>
<dbReference type="SUPFAM" id="SSF81301">
    <property type="entry name" value="Nucleotidyltransferase"/>
    <property type="match status" value="1"/>
</dbReference>
<protein>
    <recommendedName>
        <fullName evidence="2">Putative GTP diphosphokinase RSH1, chloroplastic</fullName>
    </recommendedName>
    <alternativeName>
        <fullName evidence="3">RelA/SpoT homolog 1</fullName>
    </alternativeName>
    <alternativeName>
        <fullName evidence="4">ppGpp synthetase RSH1</fullName>
    </alternativeName>
</protein>
<dbReference type="InterPro" id="IPR002912">
    <property type="entry name" value="ACT_dom"/>
</dbReference>
<dbReference type="SUPFAM" id="SSF81271">
    <property type="entry name" value="TGS-like"/>
    <property type="match status" value="1"/>
</dbReference>
<feature type="domain" description="ACT" evidence="5">
    <location>
        <begin position="347"/>
        <end position="423"/>
    </location>
</feature>
<dbReference type="PROSITE" id="PS51880">
    <property type="entry name" value="TGS"/>
    <property type="match status" value="1"/>
</dbReference>
<organism evidence="7 8">
    <name type="scientific">Ostreobium quekettii</name>
    <dbReference type="NCBI Taxonomy" id="121088"/>
    <lineage>
        <taxon>Eukaryota</taxon>
        <taxon>Viridiplantae</taxon>
        <taxon>Chlorophyta</taxon>
        <taxon>core chlorophytes</taxon>
        <taxon>Ulvophyceae</taxon>
        <taxon>TCBD clade</taxon>
        <taxon>Bryopsidales</taxon>
        <taxon>Ostreobineae</taxon>
        <taxon>Ostreobiaceae</taxon>
        <taxon>Ostreobium</taxon>
    </lineage>
</organism>
<evidence type="ECO:0000259" key="5">
    <source>
        <dbReference type="PROSITE" id="PS51671"/>
    </source>
</evidence>
<evidence type="ECO:0000256" key="3">
    <source>
        <dbReference type="ARBA" id="ARBA00075768"/>
    </source>
</evidence>
<dbReference type="GO" id="GO:0015969">
    <property type="term" value="P:guanosine tetraphosphate metabolic process"/>
    <property type="evidence" value="ECO:0007669"/>
    <property type="project" value="InterPro"/>
</dbReference>
<proteinExistence type="inferred from homology"/>
<comment type="similarity">
    <text evidence="1">Belongs to the RelA/SpoT family.</text>
</comment>
<dbReference type="FunFam" id="3.10.20.30:FF:000002">
    <property type="entry name" value="GTP pyrophosphokinase (RelA/SpoT)"/>
    <property type="match status" value="1"/>
</dbReference>
<dbReference type="EMBL" id="CAJHUC010000306">
    <property type="protein sequence ID" value="CAD7695098.1"/>
    <property type="molecule type" value="Genomic_DNA"/>
</dbReference>
<feature type="domain" description="TGS" evidence="6">
    <location>
        <begin position="222"/>
        <end position="285"/>
    </location>
</feature>
<dbReference type="Pfam" id="PF01842">
    <property type="entry name" value="ACT"/>
    <property type="match status" value="1"/>
</dbReference>
<dbReference type="PANTHER" id="PTHR43061">
    <property type="entry name" value="GTP DIPHOSPHOKINASE RSH1, CHLOROPLASTIC-RELATED"/>
    <property type="match status" value="1"/>
</dbReference>
<dbReference type="OrthoDB" id="430679at2759"/>
<dbReference type="InterPro" id="IPR004095">
    <property type="entry name" value="TGS"/>
</dbReference>
<dbReference type="Pfam" id="PF04607">
    <property type="entry name" value="RelA_SpoT"/>
    <property type="match status" value="1"/>
</dbReference>
<keyword evidence="8" id="KW-1185">Reference proteome</keyword>
<sequence length="433" mass="47911">MYGLYKRMKSSSWDWENSQLLKQIAQFQLVLHVREECSVGPVGLCYYVLGLVHKLWTPIPQTMKDYIASPKAGWRKGLHTTLWPVGSRLVTPIEVHIQTVDMYQADFSDMSSRLNMWLKNGKADELGALNGLGNLGSSIDGLAGLNGLSMEAPLNGNGNGNGNGAALTSEVQEVLRQSSLVIKEDSFTKYKTWLQSLKAWQDEVGGKMSARDFVECVTEDFLVQSVYVLTPAGEVVQLPKGATVLDFAYHVHTDVGNRAMAAKVDGIFVNPDHQLKNAQVVEIFTLDSWQPDAALLSVLRSRVPMLQTKSAKKKLKLFLKKYEAELQDTDAEDSSSVDDAAKRSTLWLVLECQDKPGMLAAVSAVIAKHGLNVTKFWGFPSRQDKGVYVMRYNLGKPDQDVQALYTAFEDDPSVSDWAAGCTLPAPDKKKSSW</sequence>
<dbReference type="PROSITE" id="PS51671">
    <property type="entry name" value="ACT"/>
    <property type="match status" value="1"/>
</dbReference>
<evidence type="ECO:0000256" key="1">
    <source>
        <dbReference type="ARBA" id="ARBA00007476"/>
    </source>
</evidence>
<dbReference type="SMART" id="SM00954">
    <property type="entry name" value="RelA_SpoT"/>
    <property type="match status" value="1"/>
</dbReference>
<dbReference type="Gene3D" id="3.10.20.30">
    <property type="match status" value="1"/>
</dbReference>
<dbReference type="InterPro" id="IPR007685">
    <property type="entry name" value="RelA_SpoT"/>
</dbReference>
<evidence type="ECO:0000313" key="7">
    <source>
        <dbReference type="EMBL" id="CAD7695098.1"/>
    </source>
</evidence>
<dbReference type="InterPro" id="IPR012676">
    <property type="entry name" value="TGS-like"/>
</dbReference>
<evidence type="ECO:0000313" key="8">
    <source>
        <dbReference type="Proteomes" id="UP000708148"/>
    </source>
</evidence>
<dbReference type="AlphaFoldDB" id="A0A8S1IL17"/>
<dbReference type="CDD" id="cd05399">
    <property type="entry name" value="NT_Rel-Spo_like"/>
    <property type="match status" value="1"/>
</dbReference>
<dbReference type="InterPro" id="IPR043519">
    <property type="entry name" value="NT_sf"/>
</dbReference>
<accession>A0A8S1IL17</accession>
<dbReference type="PANTHER" id="PTHR43061:SF1">
    <property type="entry name" value="GTP DIPHOSPHOKINASE RSH1, CHLOROPLASTIC-RELATED"/>
    <property type="match status" value="1"/>
</dbReference>
<dbReference type="SUPFAM" id="SSF55021">
    <property type="entry name" value="ACT-like"/>
    <property type="match status" value="1"/>
</dbReference>
<comment type="caution">
    <text evidence="7">The sequence shown here is derived from an EMBL/GenBank/DDBJ whole genome shotgun (WGS) entry which is preliminary data.</text>
</comment>
<name>A0A8S1IL17_9CHLO</name>
<dbReference type="InterPro" id="IPR033655">
    <property type="entry name" value="TGS_RelA/SpoT"/>
</dbReference>
<gene>
    <name evidence="7" type="ORF">OSTQU699_LOCUS458</name>
</gene>
<dbReference type="Gene3D" id="3.30.70.260">
    <property type="match status" value="1"/>
</dbReference>
<dbReference type="InterPro" id="IPR012675">
    <property type="entry name" value="Beta-grasp_dom_sf"/>
</dbReference>
<evidence type="ECO:0000256" key="4">
    <source>
        <dbReference type="ARBA" id="ARBA00082153"/>
    </source>
</evidence>